<evidence type="ECO:0000256" key="1">
    <source>
        <dbReference type="SAM" id="SignalP"/>
    </source>
</evidence>
<accession>A0ABU8DSL8</accession>
<organism evidence="2 3">
    <name type="scientific">Klenkia sesuvii</name>
    <dbReference type="NCBI Taxonomy" id="3103137"/>
    <lineage>
        <taxon>Bacteria</taxon>
        <taxon>Bacillati</taxon>
        <taxon>Actinomycetota</taxon>
        <taxon>Actinomycetes</taxon>
        <taxon>Geodermatophilales</taxon>
        <taxon>Geodermatophilaceae</taxon>
        <taxon>Klenkia</taxon>
    </lineage>
</organism>
<dbReference type="SUPFAM" id="SSF51004">
    <property type="entry name" value="C-terminal (heme d1) domain of cytochrome cd1-nitrite reductase"/>
    <property type="match status" value="1"/>
</dbReference>
<feature type="chain" id="PRO_5047142128" description="ABC transporter" evidence="1">
    <location>
        <begin position="27"/>
        <end position="404"/>
    </location>
</feature>
<comment type="caution">
    <text evidence="2">The sequence shown here is derived from an EMBL/GenBank/DDBJ whole genome shotgun (WGS) entry which is preliminary data.</text>
</comment>
<evidence type="ECO:0000313" key="3">
    <source>
        <dbReference type="Proteomes" id="UP001361570"/>
    </source>
</evidence>
<dbReference type="InterPro" id="IPR011048">
    <property type="entry name" value="Haem_d1_sf"/>
</dbReference>
<dbReference type="PROSITE" id="PS51257">
    <property type="entry name" value="PROKAR_LIPOPROTEIN"/>
    <property type="match status" value="1"/>
</dbReference>
<dbReference type="EMBL" id="JBAPLU010000007">
    <property type="protein sequence ID" value="MEI4271794.1"/>
    <property type="molecule type" value="Genomic_DNA"/>
</dbReference>
<dbReference type="RefSeq" id="WP_336403931.1">
    <property type="nucleotide sequence ID" value="NZ_JBAPLU010000007.1"/>
</dbReference>
<proteinExistence type="predicted"/>
<sequence length="404" mass="41442">MHHPNRTRRHRWWVGAASALALTACGGEPSAPSAESSPSATPHGYVAGAAELSEPQLQLAYTDAAGSAHALDLLTGESTELGELGPVDTMATDGRFLFTTSASGGELTVVDTGTWTVDHGDHVHYYRAPARVVGTMTWDGDVQTASSETLTAVFSPTTGTGVVLDRAALGEGELTELASVGSEPHDGALVPLGNHVVATDGTSVRGLDADGAPLPDAEAPCADPRGGHATRVGVVVSCADGAVLATEAEGGLEFEQIPYPVAVDDADRAAGLDNRPGRPSVAAPAGDQGVWLLDTRARSWQLVPTPTPWVTAVAADDDADRVVGVDSTGQVVVLDPATGVVTGTGPLLPVDRLAEVDVHVDADRTYLNVPGTTDLLEIDHADGARVARTLAAEVVPAHLAETGR</sequence>
<keyword evidence="1" id="KW-0732">Signal</keyword>
<reference evidence="2 3" key="1">
    <citation type="submission" date="2024-03" db="EMBL/GenBank/DDBJ databases">
        <title>Draft genome sequence of Klenkia sp. LSe6-5.</title>
        <authorList>
            <person name="Duangmal K."/>
            <person name="Chantavorakit T."/>
        </authorList>
    </citation>
    <scope>NUCLEOTIDE SEQUENCE [LARGE SCALE GENOMIC DNA]</scope>
    <source>
        <strain evidence="2 3">LSe6-5</strain>
    </source>
</reference>
<feature type="signal peptide" evidence="1">
    <location>
        <begin position="1"/>
        <end position="26"/>
    </location>
</feature>
<evidence type="ECO:0008006" key="4">
    <source>
        <dbReference type="Google" id="ProtNLM"/>
    </source>
</evidence>
<gene>
    <name evidence="2" type="ORF">TEK04_08665</name>
</gene>
<dbReference type="Gene3D" id="2.130.10.10">
    <property type="entry name" value="YVTN repeat-like/Quinoprotein amine dehydrogenase"/>
    <property type="match status" value="1"/>
</dbReference>
<evidence type="ECO:0000313" key="2">
    <source>
        <dbReference type="EMBL" id="MEI4271794.1"/>
    </source>
</evidence>
<name>A0ABU8DSL8_9ACTN</name>
<protein>
    <recommendedName>
        <fullName evidence="4">ABC transporter</fullName>
    </recommendedName>
</protein>
<dbReference type="InterPro" id="IPR015943">
    <property type="entry name" value="WD40/YVTN_repeat-like_dom_sf"/>
</dbReference>
<dbReference type="Proteomes" id="UP001361570">
    <property type="component" value="Unassembled WGS sequence"/>
</dbReference>
<keyword evidence="3" id="KW-1185">Reference proteome</keyword>